<dbReference type="OrthoDB" id="9815348at2"/>
<dbReference type="CDD" id="cd00564">
    <property type="entry name" value="TMP_TenI"/>
    <property type="match status" value="1"/>
</dbReference>
<dbReference type="GO" id="GO:0009228">
    <property type="term" value="P:thiamine biosynthetic process"/>
    <property type="evidence" value="ECO:0007669"/>
    <property type="project" value="UniProtKB-KW"/>
</dbReference>
<dbReference type="Gene3D" id="3.20.20.70">
    <property type="entry name" value="Aldolase class I"/>
    <property type="match status" value="1"/>
</dbReference>
<evidence type="ECO:0000256" key="1">
    <source>
        <dbReference type="ARBA" id="ARBA00004948"/>
    </source>
</evidence>
<comment type="pathway">
    <text evidence="1">Cofactor biosynthesis; thiamine diphosphate biosynthesis.</text>
</comment>
<dbReference type="Proteomes" id="UP000184245">
    <property type="component" value="Unassembled WGS sequence"/>
</dbReference>
<dbReference type="SUPFAM" id="SSF51391">
    <property type="entry name" value="Thiamin phosphate synthase"/>
    <property type="match status" value="1"/>
</dbReference>
<evidence type="ECO:0000313" key="5">
    <source>
        <dbReference type="Proteomes" id="UP000184245"/>
    </source>
</evidence>
<evidence type="ECO:0000259" key="3">
    <source>
        <dbReference type="Pfam" id="PF02581"/>
    </source>
</evidence>
<dbReference type="InterPro" id="IPR036206">
    <property type="entry name" value="ThiamineP_synth_sf"/>
</dbReference>
<dbReference type="EMBL" id="FQVI01000024">
    <property type="protein sequence ID" value="SHF38154.1"/>
    <property type="molecule type" value="Genomic_DNA"/>
</dbReference>
<dbReference type="GO" id="GO:0005737">
    <property type="term" value="C:cytoplasm"/>
    <property type="evidence" value="ECO:0007669"/>
    <property type="project" value="TreeGrafter"/>
</dbReference>
<keyword evidence="5" id="KW-1185">Reference proteome</keyword>
<dbReference type="InterPro" id="IPR022998">
    <property type="entry name" value="ThiamineP_synth_TenI"/>
</dbReference>
<evidence type="ECO:0000313" key="4">
    <source>
        <dbReference type="EMBL" id="SHF38154.1"/>
    </source>
</evidence>
<dbReference type="AlphaFoldDB" id="A0A1M5B6K7"/>
<dbReference type="PANTHER" id="PTHR20857:SF15">
    <property type="entry name" value="THIAMINE-PHOSPHATE SYNTHASE"/>
    <property type="match status" value="1"/>
</dbReference>
<organism evidence="4 5">
    <name type="scientific">Lactonifactor longoviformis DSM 17459</name>
    <dbReference type="NCBI Taxonomy" id="1122155"/>
    <lineage>
        <taxon>Bacteria</taxon>
        <taxon>Bacillati</taxon>
        <taxon>Bacillota</taxon>
        <taxon>Clostridia</taxon>
        <taxon>Eubacteriales</taxon>
        <taxon>Clostridiaceae</taxon>
        <taxon>Lactonifactor</taxon>
    </lineage>
</organism>
<name>A0A1M5B6K7_9CLOT</name>
<sequence>MICITNRHLCGEDFLQRIHSLAGIPEIERIILREKDMAQEDYESLAEQCRDICRHAGKPFAVNHFIQAARRLKIPDIQIAFAQMEKNREYLGEFSSVGVSVHSSEEARQAEALGASYIIAGHIYATNCKEGIPPRGLRYLKEVCDSTGLPVYAIGGITPRNMAEVLAAGAAGGCMMSGFMKY</sequence>
<accession>A0A1M5B6K7</accession>
<dbReference type="Pfam" id="PF02581">
    <property type="entry name" value="TMP-TENI"/>
    <property type="match status" value="1"/>
</dbReference>
<dbReference type="GO" id="GO:0004789">
    <property type="term" value="F:thiamine-phosphate diphosphorylase activity"/>
    <property type="evidence" value="ECO:0007669"/>
    <property type="project" value="TreeGrafter"/>
</dbReference>
<feature type="domain" description="Thiamine phosphate synthase/TenI" evidence="3">
    <location>
        <begin position="2"/>
        <end position="178"/>
    </location>
</feature>
<dbReference type="PANTHER" id="PTHR20857">
    <property type="entry name" value="THIAMINE-PHOSPHATE PYROPHOSPHORYLASE"/>
    <property type="match status" value="1"/>
</dbReference>
<reference evidence="4 5" key="1">
    <citation type="submission" date="2016-11" db="EMBL/GenBank/DDBJ databases">
        <authorList>
            <person name="Jaros S."/>
            <person name="Januszkiewicz K."/>
            <person name="Wedrychowicz H."/>
        </authorList>
    </citation>
    <scope>NUCLEOTIDE SEQUENCE [LARGE SCALE GENOMIC DNA]</scope>
    <source>
        <strain evidence="4 5">DSM 17459</strain>
    </source>
</reference>
<proteinExistence type="predicted"/>
<dbReference type="InterPro" id="IPR013785">
    <property type="entry name" value="Aldolase_TIM"/>
</dbReference>
<keyword evidence="2" id="KW-0784">Thiamine biosynthesis</keyword>
<gene>
    <name evidence="4" type="ORF">SAMN02745158_03515</name>
</gene>
<protein>
    <submittedName>
        <fullName evidence="4">Thiamine-phosphate pyrophosphorylase</fullName>
    </submittedName>
</protein>
<dbReference type="STRING" id="1122155.SAMN02745158_03515"/>
<evidence type="ECO:0000256" key="2">
    <source>
        <dbReference type="ARBA" id="ARBA00022977"/>
    </source>
</evidence>